<dbReference type="Proteomes" id="UP001629113">
    <property type="component" value="Unassembled WGS sequence"/>
</dbReference>
<evidence type="ECO:0000256" key="1">
    <source>
        <dbReference type="SAM" id="MobiDB-lite"/>
    </source>
</evidence>
<feature type="region of interest" description="Disordered" evidence="1">
    <location>
        <begin position="186"/>
        <end position="208"/>
    </location>
</feature>
<keyword evidence="2" id="KW-1133">Transmembrane helix</keyword>
<organism evidence="3 4">
    <name type="scientific">Phlyctema vagabunda</name>
    <dbReference type="NCBI Taxonomy" id="108571"/>
    <lineage>
        <taxon>Eukaryota</taxon>
        <taxon>Fungi</taxon>
        <taxon>Dikarya</taxon>
        <taxon>Ascomycota</taxon>
        <taxon>Pezizomycotina</taxon>
        <taxon>Leotiomycetes</taxon>
        <taxon>Helotiales</taxon>
        <taxon>Dermateaceae</taxon>
        <taxon>Phlyctema</taxon>
    </lineage>
</organism>
<feature type="transmembrane region" description="Helical" evidence="2">
    <location>
        <begin position="42"/>
        <end position="60"/>
    </location>
</feature>
<accession>A0ABR4PAY9</accession>
<name>A0ABR4PAY9_9HELO</name>
<reference evidence="3 4" key="1">
    <citation type="submission" date="2024-06" db="EMBL/GenBank/DDBJ databases">
        <title>Complete genome of Phlyctema vagabunda strain 19-DSS-EL-015.</title>
        <authorList>
            <person name="Fiorenzani C."/>
        </authorList>
    </citation>
    <scope>NUCLEOTIDE SEQUENCE [LARGE SCALE GENOMIC DNA]</scope>
    <source>
        <strain evidence="3 4">19-DSS-EL-015</strain>
    </source>
</reference>
<protein>
    <submittedName>
        <fullName evidence="3">Uncharacterized protein</fullName>
    </submittedName>
</protein>
<keyword evidence="2" id="KW-0812">Transmembrane</keyword>
<gene>
    <name evidence="3" type="ORF">PVAG01_08982</name>
</gene>
<evidence type="ECO:0000313" key="4">
    <source>
        <dbReference type="Proteomes" id="UP001629113"/>
    </source>
</evidence>
<evidence type="ECO:0000313" key="3">
    <source>
        <dbReference type="EMBL" id="KAL3420483.1"/>
    </source>
</evidence>
<dbReference type="EMBL" id="JBFCZG010000007">
    <property type="protein sequence ID" value="KAL3420483.1"/>
    <property type="molecule type" value="Genomic_DNA"/>
</dbReference>
<keyword evidence="4" id="KW-1185">Reference proteome</keyword>
<sequence>MTSQSRPQLPFLYPPQRRPIARFLTTETKTWIKSEVRKGIRYTAYLYAGTILFFIATFGVRQEYLERQFPSASEWSIYTRFQYRDAKWEERSHEESIGSIDWVKVGAAYKRLVLRLEDPSKDGAGLREQEDGGILVAGVGRTGYDVSGKSEPWRRGYHEVLMGAARSAEHLSDWVVDRARDIQFPANTVIGPSNPKPRPLPPGAPVAPQEKDCEPAFDPPEVYYIRILTTQGFTQKQRLDAALAYATWLNYKGTPEAALEMHNWALDIATEQYTSPILDRKSGMLNVVDQPPSTNILAAVTALATHHALHSDVSVSLPIFLSLLRARRSLETPPKSTVSAAVLGAEDQSAFSHALATVKDIVISPEYPPPPSDGTDIPQRTPLEICEEGAVMAHIGEILYASRTSKNSKEEGLAWTREAVDIAENELRAGRIPEEAKKKCRECLQVGLDNWGVMVRKLAKEERELKQAGAKSGSWLGFGNREQKEFLGRWESEEQVIEQRLQRSKEILGVS</sequence>
<comment type="caution">
    <text evidence="3">The sequence shown here is derived from an EMBL/GenBank/DDBJ whole genome shotgun (WGS) entry which is preliminary data.</text>
</comment>
<evidence type="ECO:0000256" key="2">
    <source>
        <dbReference type="SAM" id="Phobius"/>
    </source>
</evidence>
<keyword evidence="2" id="KW-0472">Membrane</keyword>
<feature type="compositionally biased region" description="Pro residues" evidence="1">
    <location>
        <begin position="194"/>
        <end position="205"/>
    </location>
</feature>
<proteinExistence type="predicted"/>